<feature type="compositionally biased region" description="Basic residues" evidence="1">
    <location>
        <begin position="43"/>
        <end position="55"/>
    </location>
</feature>
<organism evidence="2 3">
    <name type="scientific">Colocasia esculenta</name>
    <name type="common">Wild taro</name>
    <name type="synonym">Arum esculentum</name>
    <dbReference type="NCBI Taxonomy" id="4460"/>
    <lineage>
        <taxon>Eukaryota</taxon>
        <taxon>Viridiplantae</taxon>
        <taxon>Streptophyta</taxon>
        <taxon>Embryophyta</taxon>
        <taxon>Tracheophyta</taxon>
        <taxon>Spermatophyta</taxon>
        <taxon>Magnoliopsida</taxon>
        <taxon>Liliopsida</taxon>
        <taxon>Araceae</taxon>
        <taxon>Aroideae</taxon>
        <taxon>Colocasieae</taxon>
        <taxon>Colocasia</taxon>
    </lineage>
</organism>
<evidence type="ECO:0000313" key="3">
    <source>
        <dbReference type="Proteomes" id="UP000652761"/>
    </source>
</evidence>
<dbReference type="EMBL" id="NMUH01000007">
    <property type="protein sequence ID" value="MQL68069.1"/>
    <property type="molecule type" value="Genomic_DNA"/>
</dbReference>
<gene>
    <name evidence="2" type="ORF">Taro_000372</name>
</gene>
<dbReference type="Proteomes" id="UP000652761">
    <property type="component" value="Unassembled WGS sequence"/>
</dbReference>
<sequence length="101" mass="11591">MPSFRHNITGKTSTGKSHKPQLSHNCANTRAHHKLVNLDHKSQTHKLRQKERRHHTGTDYWLIKPISNPDNTTQELPLSFAVTDERSNCHSTRKKSNNCGD</sequence>
<accession>A0A843THB7</accession>
<keyword evidence="3" id="KW-1185">Reference proteome</keyword>
<comment type="caution">
    <text evidence="2">The sequence shown here is derived from an EMBL/GenBank/DDBJ whole genome shotgun (WGS) entry which is preliminary data.</text>
</comment>
<evidence type="ECO:0000313" key="2">
    <source>
        <dbReference type="EMBL" id="MQL68069.1"/>
    </source>
</evidence>
<protein>
    <submittedName>
        <fullName evidence="2">Uncharacterized protein</fullName>
    </submittedName>
</protein>
<dbReference type="AlphaFoldDB" id="A0A843THB7"/>
<evidence type="ECO:0000256" key="1">
    <source>
        <dbReference type="SAM" id="MobiDB-lite"/>
    </source>
</evidence>
<reference evidence="2" key="1">
    <citation type="submission" date="2017-07" db="EMBL/GenBank/DDBJ databases">
        <title>Taro Niue Genome Assembly and Annotation.</title>
        <authorList>
            <person name="Atibalentja N."/>
            <person name="Keating K."/>
            <person name="Fields C.J."/>
        </authorList>
    </citation>
    <scope>NUCLEOTIDE SEQUENCE</scope>
    <source>
        <strain evidence="2">Niue_2</strain>
        <tissue evidence="2">Leaf</tissue>
    </source>
</reference>
<name>A0A843THB7_COLES</name>
<proteinExistence type="predicted"/>
<feature type="region of interest" description="Disordered" evidence="1">
    <location>
        <begin position="1"/>
        <end position="23"/>
    </location>
</feature>
<feature type="region of interest" description="Disordered" evidence="1">
    <location>
        <begin position="41"/>
        <end position="73"/>
    </location>
</feature>